<keyword evidence="1" id="KW-1133">Transmembrane helix</keyword>
<keyword evidence="3" id="KW-1185">Reference proteome</keyword>
<feature type="transmembrane region" description="Helical" evidence="1">
    <location>
        <begin position="73"/>
        <end position="93"/>
    </location>
</feature>
<gene>
    <name evidence="2" type="ORF">ISU02_01605</name>
</gene>
<organism evidence="2 3">
    <name type="scientific">Fusibacter ferrireducens</name>
    <dbReference type="NCBI Taxonomy" id="2785058"/>
    <lineage>
        <taxon>Bacteria</taxon>
        <taxon>Bacillati</taxon>
        <taxon>Bacillota</taxon>
        <taxon>Clostridia</taxon>
        <taxon>Eubacteriales</taxon>
        <taxon>Eubacteriales Family XII. Incertae Sedis</taxon>
        <taxon>Fusibacter</taxon>
    </lineage>
</organism>
<sequence>MIKLKFNAKMTYIFLILAVSVYLVMMLVTIPQLRHEMNGIEVFDLRALGYSLEEGRAIIETITPSGRQFYTHVQLPLDFIYPFSITMFCISFLKQASNRYKILKAIWWLPIFIMLFDYTENIFIYLMLNGHASDFMIGFSSAMTVLKSMSSTVIYSIILIILMLKIADRIAKSVRKGSE</sequence>
<dbReference type="RefSeq" id="WP_194700025.1">
    <property type="nucleotide sequence ID" value="NZ_JADKNH010000001.1"/>
</dbReference>
<reference evidence="2 3" key="1">
    <citation type="submission" date="2020-11" db="EMBL/GenBank/DDBJ databases">
        <title>Fusibacter basophilias sp. nov.</title>
        <authorList>
            <person name="Qiu D."/>
        </authorList>
    </citation>
    <scope>NUCLEOTIDE SEQUENCE [LARGE SCALE GENOMIC DNA]</scope>
    <source>
        <strain evidence="2 3">Q10-2</strain>
    </source>
</reference>
<comment type="caution">
    <text evidence="2">The sequence shown here is derived from an EMBL/GenBank/DDBJ whole genome shotgun (WGS) entry which is preliminary data.</text>
</comment>
<dbReference type="EMBL" id="JADKNH010000001">
    <property type="protein sequence ID" value="MBF4691792.1"/>
    <property type="molecule type" value="Genomic_DNA"/>
</dbReference>
<name>A0ABR9ZMU6_9FIRM</name>
<evidence type="ECO:0000313" key="2">
    <source>
        <dbReference type="EMBL" id="MBF4691792.1"/>
    </source>
</evidence>
<proteinExistence type="predicted"/>
<evidence type="ECO:0000256" key="1">
    <source>
        <dbReference type="SAM" id="Phobius"/>
    </source>
</evidence>
<protein>
    <submittedName>
        <fullName evidence="2">Uncharacterized protein</fullName>
    </submittedName>
</protein>
<keyword evidence="1" id="KW-0472">Membrane</keyword>
<feature type="transmembrane region" description="Helical" evidence="1">
    <location>
        <begin position="12"/>
        <end position="30"/>
    </location>
</feature>
<feature type="transmembrane region" description="Helical" evidence="1">
    <location>
        <begin position="105"/>
        <end position="128"/>
    </location>
</feature>
<accession>A0ABR9ZMU6</accession>
<feature type="transmembrane region" description="Helical" evidence="1">
    <location>
        <begin position="148"/>
        <end position="167"/>
    </location>
</feature>
<evidence type="ECO:0000313" key="3">
    <source>
        <dbReference type="Proteomes" id="UP000614200"/>
    </source>
</evidence>
<keyword evidence="1" id="KW-0812">Transmembrane</keyword>
<dbReference type="Proteomes" id="UP000614200">
    <property type="component" value="Unassembled WGS sequence"/>
</dbReference>